<name>A0A4S2BR12_9LACO</name>
<protein>
    <submittedName>
        <fullName evidence="1">DUF2313 domain-containing protein</fullName>
    </submittedName>
</protein>
<dbReference type="Proteomes" id="UP000309117">
    <property type="component" value="Unassembled WGS sequence"/>
</dbReference>
<dbReference type="EMBL" id="SRYV01000001">
    <property type="protein sequence ID" value="TGY17599.1"/>
    <property type="molecule type" value="Genomic_DNA"/>
</dbReference>
<evidence type="ECO:0000313" key="1">
    <source>
        <dbReference type="EMBL" id="TGY17599.1"/>
    </source>
</evidence>
<evidence type="ECO:0000313" key="2">
    <source>
        <dbReference type="Proteomes" id="UP000309117"/>
    </source>
</evidence>
<proteinExistence type="predicted"/>
<comment type="caution">
    <text evidence="1">The sequence shown here is derived from an EMBL/GenBank/DDBJ whole genome shotgun (WGS) entry which is preliminary data.</text>
</comment>
<sequence length="186" mass="20907">MSVKGEVSNFMPDYYKGVYEMEKLLEAEDFILGGVGKEQMRILYNEYVMPADLQGVQIFENQLGIVPDVGDSLEERKQTILIHMLPPQPITKKFMQNFLKNMNLPVGFNVNHSERVAIINGERANLNDAKIKQLQYILNVYLPANMGKKIRLDLPNLKSSGMLYLGGAPVCSTKVQIKGSLLSKEG</sequence>
<organism evidence="1 2">
    <name type="scientific">Lactobacillus intestinalis</name>
    <dbReference type="NCBI Taxonomy" id="151781"/>
    <lineage>
        <taxon>Bacteria</taxon>
        <taxon>Bacillati</taxon>
        <taxon>Bacillota</taxon>
        <taxon>Bacilli</taxon>
        <taxon>Lactobacillales</taxon>
        <taxon>Lactobacillaceae</taxon>
        <taxon>Lactobacillus</taxon>
    </lineage>
</organism>
<dbReference type="AlphaFoldDB" id="A0A4S2BR12"/>
<dbReference type="RefSeq" id="WP_004042474.1">
    <property type="nucleotide sequence ID" value="NZ_AQFR02000003.1"/>
</dbReference>
<accession>A0A4S2BR12</accession>
<gene>
    <name evidence="1" type="ORF">E5351_00390</name>
</gene>
<reference evidence="1 2" key="1">
    <citation type="submission" date="2019-04" db="EMBL/GenBank/DDBJ databases">
        <title>Microbes associate with the intestines of laboratory mice.</title>
        <authorList>
            <person name="Navarre W."/>
            <person name="Wong E."/>
            <person name="Huang K."/>
            <person name="Tropini C."/>
            <person name="Ng K."/>
            <person name="Yu B."/>
        </authorList>
    </citation>
    <scope>NUCLEOTIDE SEQUENCE [LARGE SCALE GENOMIC DNA]</scope>
    <source>
        <strain evidence="1 2">NM61_E11</strain>
    </source>
</reference>